<reference evidence="2" key="1">
    <citation type="submission" date="2020-11" db="EMBL/GenBank/DDBJ databases">
        <authorList>
            <consortium name="DOE Joint Genome Institute"/>
            <person name="Ahrendt S."/>
            <person name="Riley R."/>
            <person name="Andreopoulos W."/>
            <person name="Labutti K."/>
            <person name="Pangilinan J."/>
            <person name="Ruiz-Duenas F.J."/>
            <person name="Barrasa J.M."/>
            <person name="Sanchez-Garcia M."/>
            <person name="Camarero S."/>
            <person name="Miyauchi S."/>
            <person name="Serrano A."/>
            <person name="Linde D."/>
            <person name="Babiker R."/>
            <person name="Drula E."/>
            <person name="Ayuso-Fernandez I."/>
            <person name="Pacheco R."/>
            <person name="Padilla G."/>
            <person name="Ferreira P."/>
            <person name="Barriuso J."/>
            <person name="Kellner H."/>
            <person name="Castanera R."/>
            <person name="Alfaro M."/>
            <person name="Ramirez L."/>
            <person name="Pisabarro A.G."/>
            <person name="Kuo A."/>
            <person name="Tritt A."/>
            <person name="Lipzen A."/>
            <person name="He G."/>
            <person name="Yan M."/>
            <person name="Ng V."/>
            <person name="Cullen D."/>
            <person name="Martin F."/>
            <person name="Rosso M.-N."/>
            <person name="Henrissat B."/>
            <person name="Hibbett D."/>
            <person name="Martinez A.T."/>
            <person name="Grigoriev I.V."/>
        </authorList>
    </citation>
    <scope>NUCLEOTIDE SEQUENCE</scope>
    <source>
        <strain evidence="2">CBS 506.95</strain>
    </source>
</reference>
<dbReference type="AlphaFoldDB" id="A0A9P6JUX0"/>
<dbReference type="Proteomes" id="UP000807306">
    <property type="component" value="Unassembled WGS sequence"/>
</dbReference>
<keyword evidence="1" id="KW-1133">Transmembrane helix</keyword>
<feature type="transmembrane region" description="Helical" evidence="1">
    <location>
        <begin position="36"/>
        <end position="53"/>
    </location>
</feature>
<keyword evidence="1" id="KW-0472">Membrane</keyword>
<keyword evidence="3" id="KW-1185">Reference proteome</keyword>
<proteinExistence type="predicted"/>
<gene>
    <name evidence="2" type="ORF">CPB83DRAFT_845163</name>
</gene>
<evidence type="ECO:0000313" key="2">
    <source>
        <dbReference type="EMBL" id="KAF9533373.1"/>
    </source>
</evidence>
<comment type="caution">
    <text evidence="2">The sequence shown here is derived from an EMBL/GenBank/DDBJ whole genome shotgun (WGS) entry which is preliminary data.</text>
</comment>
<evidence type="ECO:0000313" key="3">
    <source>
        <dbReference type="Proteomes" id="UP000807306"/>
    </source>
</evidence>
<name>A0A9P6JUX0_9AGAR</name>
<protein>
    <submittedName>
        <fullName evidence="2">Uncharacterized protein</fullName>
    </submittedName>
</protein>
<sequence length="55" mass="6265">MGAMHQRLIALSLTAVDMNLLRLLRAKRGPHYLVQYLVMLNVLGIETVTRFCIIP</sequence>
<accession>A0A9P6JUX0</accession>
<keyword evidence="1" id="KW-0812">Transmembrane</keyword>
<dbReference type="EMBL" id="MU157828">
    <property type="protein sequence ID" value="KAF9533373.1"/>
    <property type="molecule type" value="Genomic_DNA"/>
</dbReference>
<organism evidence="2 3">
    <name type="scientific">Crepidotus variabilis</name>
    <dbReference type="NCBI Taxonomy" id="179855"/>
    <lineage>
        <taxon>Eukaryota</taxon>
        <taxon>Fungi</taxon>
        <taxon>Dikarya</taxon>
        <taxon>Basidiomycota</taxon>
        <taxon>Agaricomycotina</taxon>
        <taxon>Agaricomycetes</taxon>
        <taxon>Agaricomycetidae</taxon>
        <taxon>Agaricales</taxon>
        <taxon>Agaricineae</taxon>
        <taxon>Crepidotaceae</taxon>
        <taxon>Crepidotus</taxon>
    </lineage>
</organism>
<evidence type="ECO:0000256" key="1">
    <source>
        <dbReference type="SAM" id="Phobius"/>
    </source>
</evidence>